<evidence type="ECO:0000256" key="7">
    <source>
        <dbReference type="ARBA" id="ARBA00022703"/>
    </source>
</evidence>
<sequence>MGIATEASAMHALVRSSGRLAKGLGRLVVSRHVPQLAESRGALQCPTHRLFLNSTASSTQSGSLMDYSLPNSSWSEDMMEEFKKFMGMCEDRTWRRIPSHRYLEKNISVWRGKVPQEEEEGGEKKRETRFFCRNIDGEGLGFEYVMFFNQSEKRVVCIFQPGDYLESYAGMVHGGCIATILDNAFTACVVAVAGRGFVVNLNVNYKSPIRLGSVVLVDSKIEKMEGRKMFLSGQVRSKDGQTLHADATALLILSDSKKSSRL</sequence>
<comment type="similarity">
    <text evidence="18">Belongs to the THEM4/THEM5 thioesterase family.</text>
</comment>
<proteinExistence type="inferred from homology"/>
<evidence type="ECO:0000256" key="21">
    <source>
        <dbReference type="ARBA" id="ARBA00043210"/>
    </source>
</evidence>
<gene>
    <name evidence="29" type="primary">LOC107126262</name>
</gene>
<evidence type="ECO:0000256" key="9">
    <source>
        <dbReference type="ARBA" id="ARBA00022801"/>
    </source>
</evidence>
<evidence type="ECO:0000256" key="23">
    <source>
        <dbReference type="ARBA" id="ARBA00047734"/>
    </source>
</evidence>
<keyword evidence="14" id="KW-0472">Membrane</keyword>
<evidence type="ECO:0000256" key="19">
    <source>
        <dbReference type="ARBA" id="ARBA00038848"/>
    </source>
</evidence>
<organism evidence="28 29">
    <name type="scientific">Gekko japonicus</name>
    <name type="common">Schlegel's Japanese gecko</name>
    <dbReference type="NCBI Taxonomy" id="146911"/>
    <lineage>
        <taxon>Eukaryota</taxon>
        <taxon>Metazoa</taxon>
        <taxon>Chordata</taxon>
        <taxon>Craniata</taxon>
        <taxon>Vertebrata</taxon>
        <taxon>Euteleostomi</taxon>
        <taxon>Lepidosauria</taxon>
        <taxon>Squamata</taxon>
        <taxon>Bifurcata</taxon>
        <taxon>Gekkota</taxon>
        <taxon>Gekkonidae</taxon>
        <taxon>Gekkoninae</taxon>
        <taxon>Gekko</taxon>
    </lineage>
</organism>
<evidence type="ECO:0000256" key="26">
    <source>
        <dbReference type="ARBA" id="ARBA00048180"/>
    </source>
</evidence>
<evidence type="ECO:0000256" key="14">
    <source>
        <dbReference type="ARBA" id="ARBA00023136"/>
    </source>
</evidence>
<evidence type="ECO:0000256" key="11">
    <source>
        <dbReference type="ARBA" id="ARBA00022946"/>
    </source>
</evidence>
<evidence type="ECO:0000256" key="20">
    <source>
        <dbReference type="ARBA" id="ARBA00040123"/>
    </source>
</evidence>
<evidence type="ECO:0000256" key="10">
    <source>
        <dbReference type="ARBA" id="ARBA00022832"/>
    </source>
</evidence>
<keyword evidence="7" id="KW-0053">Apoptosis</keyword>
<evidence type="ECO:0000256" key="22">
    <source>
        <dbReference type="ARBA" id="ARBA00047588"/>
    </source>
</evidence>
<evidence type="ECO:0000256" key="24">
    <source>
        <dbReference type="ARBA" id="ARBA00047969"/>
    </source>
</evidence>
<evidence type="ECO:0000256" key="16">
    <source>
        <dbReference type="ARBA" id="ARBA00035852"/>
    </source>
</evidence>
<evidence type="ECO:0000256" key="12">
    <source>
        <dbReference type="ARBA" id="ARBA00023098"/>
    </source>
</evidence>
<evidence type="ECO:0000256" key="6">
    <source>
        <dbReference type="ARBA" id="ARBA00022490"/>
    </source>
</evidence>
<keyword evidence="12" id="KW-0443">Lipid metabolism</keyword>
<dbReference type="SUPFAM" id="SSF54637">
    <property type="entry name" value="Thioesterase/thiol ester dehydrase-isomerase"/>
    <property type="match status" value="1"/>
</dbReference>
<evidence type="ECO:0000256" key="1">
    <source>
        <dbReference type="ARBA" id="ARBA00004496"/>
    </source>
</evidence>
<name>A0ABM1LH52_GEKJA</name>
<evidence type="ECO:0000259" key="27">
    <source>
        <dbReference type="Pfam" id="PF03061"/>
    </source>
</evidence>
<dbReference type="CDD" id="cd03443">
    <property type="entry name" value="PaaI_thioesterase"/>
    <property type="match status" value="1"/>
</dbReference>
<evidence type="ECO:0000256" key="13">
    <source>
        <dbReference type="ARBA" id="ARBA00023128"/>
    </source>
</evidence>
<evidence type="ECO:0000256" key="8">
    <source>
        <dbReference type="ARBA" id="ARBA00022792"/>
    </source>
</evidence>
<keyword evidence="10" id="KW-0276">Fatty acid metabolism</keyword>
<dbReference type="InterPro" id="IPR029069">
    <property type="entry name" value="HotDog_dom_sf"/>
</dbReference>
<protein>
    <recommendedName>
        <fullName evidence="20">Acyl-coenzyme A thioesterase THEM4</fullName>
        <ecNumber evidence="19">3.1.2.2</ecNumber>
    </recommendedName>
    <alternativeName>
        <fullName evidence="21">Thioesterase superfamily member 4</fullName>
    </alternativeName>
</protein>
<dbReference type="PANTHER" id="PTHR12418">
    <property type="entry name" value="ACYL-COENZYME A THIOESTERASE THEM4"/>
    <property type="match status" value="1"/>
</dbReference>
<keyword evidence="28" id="KW-1185">Reference proteome</keyword>
<keyword evidence="9" id="KW-0378">Hydrolase</keyword>
<comment type="catalytic activity">
    <reaction evidence="23">
        <text>hexadecanoyl-CoA + H2O = hexadecanoate + CoA + H(+)</text>
        <dbReference type="Rhea" id="RHEA:16645"/>
        <dbReference type="ChEBI" id="CHEBI:7896"/>
        <dbReference type="ChEBI" id="CHEBI:15377"/>
        <dbReference type="ChEBI" id="CHEBI:15378"/>
        <dbReference type="ChEBI" id="CHEBI:57287"/>
        <dbReference type="ChEBI" id="CHEBI:57379"/>
        <dbReference type="EC" id="3.1.2.2"/>
    </reaction>
    <physiologicalReaction direction="left-to-right" evidence="23">
        <dbReference type="Rhea" id="RHEA:16646"/>
    </physiologicalReaction>
</comment>
<comment type="catalytic activity">
    <reaction evidence="22">
        <text>octanoyl-CoA + H2O = octanoate + CoA + H(+)</text>
        <dbReference type="Rhea" id="RHEA:30143"/>
        <dbReference type="ChEBI" id="CHEBI:15377"/>
        <dbReference type="ChEBI" id="CHEBI:15378"/>
        <dbReference type="ChEBI" id="CHEBI:25646"/>
        <dbReference type="ChEBI" id="CHEBI:57287"/>
        <dbReference type="ChEBI" id="CHEBI:57386"/>
    </reaction>
    <physiologicalReaction direction="left-to-right" evidence="22">
        <dbReference type="Rhea" id="RHEA:30144"/>
    </physiologicalReaction>
</comment>
<keyword evidence="5" id="KW-1003">Cell membrane</keyword>
<dbReference type="Pfam" id="PF03061">
    <property type="entry name" value="4HBT"/>
    <property type="match status" value="1"/>
</dbReference>
<evidence type="ECO:0000256" key="17">
    <source>
        <dbReference type="ARBA" id="ARBA00037002"/>
    </source>
</evidence>
<comment type="catalytic activity">
    <reaction evidence="16">
        <text>(5Z,8Z,11Z,14Z)-eicosatetraenoyl-CoA + H2O = (5Z,8Z,11Z,14Z)-eicosatetraenoate + CoA + H(+)</text>
        <dbReference type="Rhea" id="RHEA:40151"/>
        <dbReference type="ChEBI" id="CHEBI:15377"/>
        <dbReference type="ChEBI" id="CHEBI:15378"/>
        <dbReference type="ChEBI" id="CHEBI:32395"/>
        <dbReference type="ChEBI" id="CHEBI:57287"/>
        <dbReference type="ChEBI" id="CHEBI:57368"/>
    </reaction>
    <physiologicalReaction direction="left-to-right" evidence="16">
        <dbReference type="Rhea" id="RHEA:40152"/>
    </physiologicalReaction>
</comment>
<evidence type="ECO:0000256" key="4">
    <source>
        <dbReference type="ARBA" id="ARBA00004637"/>
    </source>
</evidence>
<evidence type="ECO:0000256" key="3">
    <source>
        <dbReference type="ARBA" id="ARBA00004632"/>
    </source>
</evidence>
<dbReference type="PANTHER" id="PTHR12418:SF19">
    <property type="entry name" value="ACYL-COENZYME A THIOESTERASE THEM4"/>
    <property type="match status" value="1"/>
</dbReference>
<comment type="catalytic activity">
    <reaction evidence="17">
        <text>(9Z)-octadecenoyl-CoA + H2O = (9Z)-octadecenoate + CoA + H(+)</text>
        <dbReference type="Rhea" id="RHEA:40139"/>
        <dbReference type="ChEBI" id="CHEBI:15377"/>
        <dbReference type="ChEBI" id="CHEBI:15378"/>
        <dbReference type="ChEBI" id="CHEBI:30823"/>
        <dbReference type="ChEBI" id="CHEBI:57287"/>
        <dbReference type="ChEBI" id="CHEBI:57387"/>
    </reaction>
    <physiologicalReaction direction="left-to-right" evidence="17">
        <dbReference type="Rhea" id="RHEA:40140"/>
    </physiologicalReaction>
</comment>
<dbReference type="InterPro" id="IPR006683">
    <property type="entry name" value="Thioestr_dom"/>
</dbReference>
<comment type="subcellular location">
    <subcellularLocation>
        <location evidence="3">Cell projection</location>
        <location evidence="3">Ruffle membrane</location>
    </subcellularLocation>
    <subcellularLocation>
        <location evidence="1">Cytoplasm</location>
    </subcellularLocation>
    <subcellularLocation>
        <location evidence="4">Mitochondrion inner membrane</location>
        <topology evidence="4">Peripheral membrane protein</topology>
    </subcellularLocation>
    <subcellularLocation>
        <location evidence="2">Mitochondrion intermembrane space</location>
    </subcellularLocation>
</comment>
<dbReference type="EC" id="3.1.2.2" evidence="19"/>
<comment type="catalytic activity">
    <reaction evidence="24">
        <text>decanoyl-CoA + H2O = decanoate + CoA + H(+)</text>
        <dbReference type="Rhea" id="RHEA:40059"/>
        <dbReference type="ChEBI" id="CHEBI:15377"/>
        <dbReference type="ChEBI" id="CHEBI:15378"/>
        <dbReference type="ChEBI" id="CHEBI:27689"/>
        <dbReference type="ChEBI" id="CHEBI:57287"/>
        <dbReference type="ChEBI" id="CHEBI:61430"/>
    </reaction>
    <physiologicalReaction direction="left-to-right" evidence="24">
        <dbReference type="Rhea" id="RHEA:40060"/>
    </physiologicalReaction>
</comment>
<comment type="catalytic activity">
    <reaction evidence="26">
        <text>tetradecanoyl-CoA + H2O = tetradecanoate + CoA + H(+)</text>
        <dbReference type="Rhea" id="RHEA:40119"/>
        <dbReference type="ChEBI" id="CHEBI:15377"/>
        <dbReference type="ChEBI" id="CHEBI:15378"/>
        <dbReference type="ChEBI" id="CHEBI:30807"/>
        <dbReference type="ChEBI" id="CHEBI:57287"/>
        <dbReference type="ChEBI" id="CHEBI:57385"/>
    </reaction>
    <physiologicalReaction direction="left-to-right" evidence="26">
        <dbReference type="Rhea" id="RHEA:40120"/>
    </physiologicalReaction>
</comment>
<keyword evidence="11" id="KW-0809">Transit peptide</keyword>
<evidence type="ECO:0000256" key="18">
    <source>
        <dbReference type="ARBA" id="ARBA00038456"/>
    </source>
</evidence>
<feature type="domain" description="Thioesterase" evidence="27">
    <location>
        <begin position="170"/>
        <end position="242"/>
    </location>
</feature>
<dbReference type="Proteomes" id="UP000694871">
    <property type="component" value="Unplaced"/>
</dbReference>
<evidence type="ECO:0000313" key="29">
    <source>
        <dbReference type="RefSeq" id="XP_015285290.1"/>
    </source>
</evidence>
<keyword evidence="13" id="KW-0496">Mitochondrion</keyword>
<evidence type="ECO:0000256" key="25">
    <source>
        <dbReference type="ARBA" id="ARBA00048074"/>
    </source>
</evidence>
<accession>A0ABM1LH52</accession>
<evidence type="ECO:0000256" key="15">
    <source>
        <dbReference type="ARBA" id="ARBA00023273"/>
    </source>
</evidence>
<reference evidence="29" key="1">
    <citation type="submission" date="2025-08" db="UniProtKB">
        <authorList>
            <consortium name="RefSeq"/>
        </authorList>
    </citation>
    <scope>IDENTIFICATION</scope>
</reference>
<dbReference type="RefSeq" id="XP_015285290.1">
    <property type="nucleotide sequence ID" value="XM_015429804.1"/>
</dbReference>
<keyword evidence="15" id="KW-0966">Cell projection</keyword>
<dbReference type="Gene3D" id="3.10.129.10">
    <property type="entry name" value="Hotdog Thioesterase"/>
    <property type="match status" value="1"/>
</dbReference>
<dbReference type="GeneID" id="107126262"/>
<keyword evidence="6" id="KW-0963">Cytoplasm</keyword>
<keyword evidence="8" id="KW-0999">Mitochondrion inner membrane</keyword>
<comment type="catalytic activity">
    <reaction evidence="25">
        <text>dodecanoyl-CoA + H2O = dodecanoate + CoA + H(+)</text>
        <dbReference type="Rhea" id="RHEA:30135"/>
        <dbReference type="ChEBI" id="CHEBI:15377"/>
        <dbReference type="ChEBI" id="CHEBI:15378"/>
        <dbReference type="ChEBI" id="CHEBI:18262"/>
        <dbReference type="ChEBI" id="CHEBI:57287"/>
        <dbReference type="ChEBI" id="CHEBI:57375"/>
    </reaction>
    <physiologicalReaction direction="left-to-right" evidence="25">
        <dbReference type="Rhea" id="RHEA:30136"/>
    </physiologicalReaction>
</comment>
<evidence type="ECO:0000313" key="28">
    <source>
        <dbReference type="Proteomes" id="UP000694871"/>
    </source>
</evidence>
<evidence type="ECO:0000256" key="5">
    <source>
        <dbReference type="ARBA" id="ARBA00022475"/>
    </source>
</evidence>
<dbReference type="InterPro" id="IPR052365">
    <property type="entry name" value="THEM4/THEM5_acyl-CoA_thioest"/>
</dbReference>
<evidence type="ECO:0000256" key="2">
    <source>
        <dbReference type="ARBA" id="ARBA00004569"/>
    </source>
</evidence>